<evidence type="ECO:0000256" key="5">
    <source>
        <dbReference type="ARBA" id="ARBA00022837"/>
    </source>
</evidence>
<dbReference type="NCBIfam" id="TIGR03661">
    <property type="entry name" value="T1SS_VCA0849"/>
    <property type="match status" value="1"/>
</dbReference>
<dbReference type="InterPro" id="IPR036465">
    <property type="entry name" value="vWFA_dom_sf"/>
</dbReference>
<proteinExistence type="predicted"/>
<dbReference type="InterPro" id="IPR003644">
    <property type="entry name" value="Calx_beta"/>
</dbReference>
<evidence type="ECO:0000313" key="9">
    <source>
        <dbReference type="Proteomes" id="UP000252488"/>
    </source>
</evidence>
<evidence type="ECO:0000256" key="3">
    <source>
        <dbReference type="ARBA" id="ARBA00022729"/>
    </source>
</evidence>
<dbReference type="PRINTS" id="PR00313">
    <property type="entry name" value="CABNDNGRPT"/>
</dbReference>
<name>A0ABX9FP00_9VIBR</name>
<keyword evidence="2" id="KW-0964">Secreted</keyword>
<evidence type="ECO:0000259" key="7">
    <source>
        <dbReference type="PROSITE" id="PS50234"/>
    </source>
</evidence>
<keyword evidence="9" id="KW-1185">Reference proteome</keyword>
<dbReference type="InterPro" id="IPR050557">
    <property type="entry name" value="RTX_toxin/Mannuronan_C5-epim"/>
</dbReference>
<keyword evidence="4" id="KW-0677">Repeat</keyword>
<dbReference type="Pfam" id="PF03160">
    <property type="entry name" value="Calx-beta"/>
    <property type="match status" value="3"/>
</dbReference>
<dbReference type="RefSeq" id="WP_113593102.1">
    <property type="nucleotide sequence ID" value="NZ_CAWNVX010000013.1"/>
</dbReference>
<dbReference type="Proteomes" id="UP000252488">
    <property type="component" value="Unassembled WGS sequence"/>
</dbReference>
<dbReference type="SUPFAM" id="SSF51120">
    <property type="entry name" value="beta-Roll"/>
    <property type="match status" value="1"/>
</dbReference>
<dbReference type="SUPFAM" id="SSF141072">
    <property type="entry name" value="CalX-like"/>
    <property type="match status" value="3"/>
</dbReference>
<evidence type="ECO:0000313" key="8">
    <source>
        <dbReference type="EMBL" id="RBM56720.1"/>
    </source>
</evidence>
<keyword evidence="5" id="KW-0106">Calcium</keyword>
<dbReference type="Gene3D" id="2.150.10.10">
    <property type="entry name" value="Serralysin-like metalloprotease, C-terminal"/>
    <property type="match status" value="2"/>
</dbReference>
<evidence type="ECO:0000256" key="6">
    <source>
        <dbReference type="SAM" id="MobiDB-lite"/>
    </source>
</evidence>
<dbReference type="Gene3D" id="2.60.40.2030">
    <property type="match status" value="3"/>
</dbReference>
<dbReference type="PANTHER" id="PTHR38340:SF1">
    <property type="entry name" value="S-LAYER PROTEIN"/>
    <property type="match status" value="1"/>
</dbReference>
<evidence type="ECO:0000256" key="2">
    <source>
        <dbReference type="ARBA" id="ARBA00022525"/>
    </source>
</evidence>
<dbReference type="Gene3D" id="3.40.50.410">
    <property type="entry name" value="von Willebrand factor, type A domain"/>
    <property type="match status" value="1"/>
</dbReference>
<reference evidence="8 9" key="1">
    <citation type="submission" date="2018-06" db="EMBL/GenBank/DDBJ databases">
        <title>Draft genome sequences of nine Vibrio sp. clinical isolates from across the United States representing the closest known relative of Vibrio cholerae.</title>
        <authorList>
            <person name="Islam M.T."/>
            <person name="Liang K."/>
            <person name="Im M.S."/>
            <person name="Winkjer J."/>
            <person name="Busby S."/>
            <person name="Batra D."/>
            <person name="Rowe L."/>
            <person name="Tarr C.L."/>
            <person name="Boucher Y."/>
        </authorList>
    </citation>
    <scope>NUCLEOTIDE SEQUENCE [LARGE SCALE GENOMIC DNA]</scope>
    <source>
        <strain evidence="8 9">2016V-1111</strain>
    </source>
</reference>
<keyword evidence="3" id="KW-0732">Signal</keyword>
<dbReference type="PROSITE" id="PS50234">
    <property type="entry name" value="VWFA"/>
    <property type="match status" value="1"/>
</dbReference>
<dbReference type="InterPro" id="IPR019960">
    <property type="entry name" value="T1SS_VCA0849"/>
</dbReference>
<comment type="caution">
    <text evidence="8">The sequence shown here is derived from an EMBL/GenBank/DDBJ whole genome shotgun (WGS) entry which is preliminary data.</text>
</comment>
<dbReference type="Pfam" id="PF13519">
    <property type="entry name" value="VWA_2"/>
    <property type="match status" value="1"/>
</dbReference>
<gene>
    <name evidence="8" type="ORF">DLR69_06060</name>
</gene>
<dbReference type="SMART" id="SM00327">
    <property type="entry name" value="VWA"/>
    <property type="match status" value="1"/>
</dbReference>
<sequence>MGIHALLSLANLAANQLLVIDRNGNVTIINAGEAVPEGAIILDPNSNKLIPEQEPLPVAQLVDAEGNAQPITDDIEQILAALEEGADPTALDDDLAPAAGGLQGSSITGSASIERDGAETIASTQFDTSGFEAIGLSRTQSLSLLNLLQAPTAPITPIPPVDPEEPASPIVISSITGDNAAEGSNNTFSVSLSGTTAAETTIVLTLAGDTATKGVDFNGTSVIVVINGVSQTVPVNEDGTFQVTVPTNTNSFSVQVSTIDDNIYEGNETFTLSGAGTNSIVTGTATITDDGSNGGTDDRPVVNGISSPTVSEGESATFDVSLSNASTTATTVILTLAGDSATKNVDFNGTSVSVIINGVSKPVSVNDDGTFSVDVPANTSTFSISVQTTDDNVYEGDETFTLSGQTATQASAVTGTATIQDGGNGGGENPDDRPSVSITKEVSVNEGSTASFDVSLSKAAAVDVSVKLETLYGTATADDITSIVVKDASGNVVAVNPDGSYTIKAGETKLVVEVATKDDGIYEGDEQLSLKVTGATGVKGTDTGGLTITDNDAAPTVSISSPAIVSEEGLDLGLKDGQGSSDNTNSAVASGMITIGDADSEGVTVTLSGPKDITSGGEKVGWVWNGSSHVLIGFTGSVAAGNYQAVMEVVLTPPNNSTKGDWGYEVKLLGPIDHPEKDVEDALSFDIVVSVSDGQNTTDMELNVTVEDDAPIDVEMEPVSLTVADIPDVLVGKFNLTNYSGNKSSIDGGKFTITAKGFESANSSKLVDAHINGSSEGLGVSSNSSPYHNLENEVDFRKFADGTTASEEIIVKLDPHTVAYGAKIEFSKMFGGERESGVVEFWRDGKLVATQVFTSEETSGNYAKNFSVQQGGFDTMVIKATDNGKPFSHKDNSDFTVKSIEFIGSDSPAVIAYGSGTVIPQWGADGPGTLKLIGLNESETLETANGSPVNVVAESANTIVGKDANNNLVFKLEFTPATGKWEFYQYQNMKSPIGDADIDFKVQVTDADGDSAQLGFAVKPMSPPVIGELTLNVSEEGLQGGIADGSSMPNSQDTTNNTSADGQLNLSNVTQLSMGIPTGNYTSNGAAISWSLSADKQTLTGSAGGNKVVEFTLDNQGNVSSTLHAPVDHANKSGEDTLTINIPLEAKNAAGAIGTGKVTLVIEDDAPVAKEVFHVAESEVKQGANVQLILDISGSMAYDAKTGSKVKVEKSRLEVMKESAIQLLEQYQSIGQTKVQLILFASDASIKSQGSSVWMTVDQAKTHINGLIASGGTDYDHAIELAEKNWLGLSSGGLLSGASNVSYFLSDGVPEGGDYVWINGHKVWNPNTIETNELSSWISHLQTNKVTSLAYGMGNSVPQGELDKVAYDGHLNLDTNAVVVPDVTKLPPILLQSVIQPIGGNLLNSGDGYGIGADGGVISAITIQGVTYSFNGHSVSASGQPTSLKYDFDASTKTLSIYIDNKHSLIVDLDDGSYQFFGASVTPAVKLEFGYTLKDNDGDVSSNTMTFVVGHDVKSSGDIIDDVRLDFAGTSYEKLLWSQAPAGKDNALVKEHQDGVVVDVGAGGDSVYLGKGDDIIFLGDSHALLDNNANSQINIDNAQAKLELFMNGPDSTILLNPDQGEDSALSTAAFSTAHIDIAHGGGGNDRIYGQGGVDLMFGGSGNDQLYGGEGNDGLRGGTGNDTLDGGSGNDILIGGLGNDILTGGSGEDLFKWVDGDLDGSRDRITDFKIGQDKIDLSDLFDNQSDKNVTELLANIKSTVTGDDHSSSFTVRQGNDSVTIQLDGVTVGDLLSNLENIIQIKD</sequence>
<comment type="subcellular location">
    <subcellularLocation>
        <location evidence="1">Secreted</location>
    </subcellularLocation>
</comment>
<dbReference type="InterPro" id="IPR038081">
    <property type="entry name" value="CalX-like_sf"/>
</dbReference>
<dbReference type="PROSITE" id="PS00330">
    <property type="entry name" value="HEMOLYSIN_CALCIUM"/>
    <property type="match status" value="3"/>
</dbReference>
<accession>A0ABX9FP00</accession>
<dbReference type="Pfam" id="PF00353">
    <property type="entry name" value="HemolysinCabind"/>
    <property type="match status" value="3"/>
</dbReference>
<protein>
    <submittedName>
        <fullName evidence="8">Hcalcium-binding protein</fullName>
    </submittedName>
</protein>
<dbReference type="InterPro" id="IPR001343">
    <property type="entry name" value="Hemolysn_Ca-bd"/>
</dbReference>
<organism evidence="8 9">
    <name type="scientific">Vibrio paracholerae</name>
    <dbReference type="NCBI Taxonomy" id="650003"/>
    <lineage>
        <taxon>Bacteria</taxon>
        <taxon>Pseudomonadati</taxon>
        <taxon>Pseudomonadota</taxon>
        <taxon>Gammaproteobacteria</taxon>
        <taxon>Vibrionales</taxon>
        <taxon>Vibrionaceae</taxon>
        <taxon>Vibrio</taxon>
    </lineage>
</organism>
<dbReference type="InterPro" id="IPR018511">
    <property type="entry name" value="Hemolysin-typ_Ca-bd_CS"/>
</dbReference>
<evidence type="ECO:0000256" key="4">
    <source>
        <dbReference type="ARBA" id="ARBA00022737"/>
    </source>
</evidence>
<feature type="compositionally biased region" description="Polar residues" evidence="6">
    <location>
        <begin position="1047"/>
        <end position="1062"/>
    </location>
</feature>
<dbReference type="PANTHER" id="PTHR38340">
    <property type="entry name" value="S-LAYER PROTEIN"/>
    <property type="match status" value="1"/>
</dbReference>
<evidence type="ECO:0000256" key="1">
    <source>
        <dbReference type="ARBA" id="ARBA00004613"/>
    </source>
</evidence>
<dbReference type="CDD" id="cd00198">
    <property type="entry name" value="vWFA"/>
    <property type="match status" value="1"/>
</dbReference>
<feature type="region of interest" description="Disordered" evidence="6">
    <location>
        <begin position="1038"/>
        <end position="1062"/>
    </location>
</feature>
<dbReference type="InterPro" id="IPR002035">
    <property type="entry name" value="VWF_A"/>
</dbReference>
<dbReference type="EMBL" id="QKKR01000007">
    <property type="protein sequence ID" value="RBM56720.1"/>
    <property type="molecule type" value="Genomic_DNA"/>
</dbReference>
<dbReference type="InterPro" id="IPR011049">
    <property type="entry name" value="Serralysin-like_metalloprot_C"/>
</dbReference>
<feature type="domain" description="VWFA" evidence="7">
    <location>
        <begin position="1185"/>
        <end position="1394"/>
    </location>
</feature>
<dbReference type="SUPFAM" id="SSF53300">
    <property type="entry name" value="vWA-like"/>
    <property type="match status" value="1"/>
</dbReference>